<dbReference type="EMBL" id="HBUF01240296">
    <property type="protein sequence ID" value="CAG6676632.1"/>
    <property type="molecule type" value="Transcribed_RNA"/>
</dbReference>
<reference evidence="2" key="1">
    <citation type="submission" date="2021-05" db="EMBL/GenBank/DDBJ databases">
        <authorList>
            <person name="Alioto T."/>
            <person name="Alioto T."/>
            <person name="Gomez Garrido J."/>
        </authorList>
    </citation>
    <scope>NUCLEOTIDE SEQUENCE</scope>
</reference>
<dbReference type="GO" id="GO:0008270">
    <property type="term" value="F:zinc ion binding"/>
    <property type="evidence" value="ECO:0007669"/>
    <property type="project" value="InterPro"/>
</dbReference>
<protein>
    <recommendedName>
        <fullName evidence="1">CCHC-type domain-containing protein</fullName>
    </recommendedName>
</protein>
<dbReference type="PANTHER" id="PTHR33198">
    <property type="entry name" value="ANK_REP_REGION DOMAIN-CONTAINING PROTEIN-RELATED"/>
    <property type="match status" value="1"/>
</dbReference>
<dbReference type="Pfam" id="PF00098">
    <property type="entry name" value="zf-CCHC"/>
    <property type="match status" value="1"/>
</dbReference>
<dbReference type="Gene3D" id="4.10.60.10">
    <property type="entry name" value="Zinc finger, CCHC-type"/>
    <property type="match status" value="1"/>
</dbReference>
<organism evidence="2">
    <name type="scientific">Cacopsylla melanoneura</name>
    <dbReference type="NCBI Taxonomy" id="428564"/>
    <lineage>
        <taxon>Eukaryota</taxon>
        <taxon>Metazoa</taxon>
        <taxon>Ecdysozoa</taxon>
        <taxon>Arthropoda</taxon>
        <taxon>Hexapoda</taxon>
        <taxon>Insecta</taxon>
        <taxon>Pterygota</taxon>
        <taxon>Neoptera</taxon>
        <taxon>Paraneoptera</taxon>
        <taxon>Hemiptera</taxon>
        <taxon>Sternorrhyncha</taxon>
        <taxon>Psylloidea</taxon>
        <taxon>Psyllidae</taxon>
        <taxon>Psyllinae</taxon>
        <taxon>Cacopsylla</taxon>
    </lineage>
</organism>
<dbReference type="PANTHER" id="PTHR33198:SF19">
    <property type="entry name" value="CCHC-TYPE DOMAIN-CONTAINING PROTEIN"/>
    <property type="match status" value="1"/>
</dbReference>
<dbReference type="InterPro" id="IPR001878">
    <property type="entry name" value="Znf_CCHC"/>
</dbReference>
<feature type="domain" description="CCHC-type" evidence="1">
    <location>
        <begin position="244"/>
        <end position="260"/>
    </location>
</feature>
<accession>A0A8D8T2A8</accession>
<dbReference type="AlphaFoldDB" id="A0A8D8T2A8"/>
<name>A0A8D8T2A8_9HEMI</name>
<evidence type="ECO:0000259" key="1">
    <source>
        <dbReference type="Pfam" id="PF00098"/>
    </source>
</evidence>
<evidence type="ECO:0000313" key="2">
    <source>
        <dbReference type="EMBL" id="CAG6676632.1"/>
    </source>
</evidence>
<sequence>MEQFNKPRVLLMTGNVAENYKDFVRDIKIFFAATETDGKPEPVQVARLKNLMGEDALNQYSARTTVPGKEETVDKVLGVLAEICLPKKNEIWDVYQFFNRKQQMGESFDSFYSALKKLVKSCAFDKQEDKLLKVQIVLGVQSKNVQQRLLREDMSLDKIVDYCKSVENAERKAQVLCSSIPVNQLDSRHMDSQEVQVHLVDDKKMSPKFLSGMRREFRSQSSKQCPKCGWFHGSNEMCPAGSKRCNTCNEMGHFSRMCDKKLLSSRNVYEVVTDDSEYIVNVDTVTKAAQTNQVQVGGKVKSWMKQVSVNDYPIEFKLDTVEDGF</sequence>
<dbReference type="GO" id="GO:0003676">
    <property type="term" value="F:nucleic acid binding"/>
    <property type="evidence" value="ECO:0007669"/>
    <property type="project" value="InterPro"/>
</dbReference>
<proteinExistence type="predicted"/>